<accession>A0AA38SFN0</accession>
<protein>
    <recommendedName>
        <fullName evidence="3">Thioredoxin domain-containing protein</fullName>
    </recommendedName>
</protein>
<reference evidence="4" key="1">
    <citation type="submission" date="2022-07" db="EMBL/GenBank/DDBJ databases">
        <title>Fungi with potential for degradation of polypropylene.</title>
        <authorList>
            <person name="Gostincar C."/>
        </authorList>
    </citation>
    <scope>NUCLEOTIDE SEQUENCE</scope>
    <source>
        <strain evidence="4">EXF-13287</strain>
    </source>
</reference>
<dbReference type="CDD" id="cd02961">
    <property type="entry name" value="PDI_a_family"/>
    <property type="match status" value="1"/>
</dbReference>
<dbReference type="CDD" id="cd02982">
    <property type="entry name" value="PDI_b'_family"/>
    <property type="match status" value="1"/>
</dbReference>
<feature type="signal peptide" evidence="2">
    <location>
        <begin position="1"/>
        <end position="19"/>
    </location>
</feature>
<evidence type="ECO:0000259" key="3">
    <source>
        <dbReference type="Pfam" id="PF00085"/>
    </source>
</evidence>
<dbReference type="GO" id="GO:0006457">
    <property type="term" value="P:protein folding"/>
    <property type="evidence" value="ECO:0007669"/>
    <property type="project" value="TreeGrafter"/>
</dbReference>
<dbReference type="Pfam" id="PF00085">
    <property type="entry name" value="Thioredoxin"/>
    <property type="match status" value="1"/>
</dbReference>
<evidence type="ECO:0000313" key="5">
    <source>
        <dbReference type="Proteomes" id="UP001174691"/>
    </source>
</evidence>
<gene>
    <name evidence="4" type="ORF">NKR19_g2933</name>
</gene>
<proteinExistence type="inferred from homology"/>
<dbReference type="PANTHER" id="PTHR18929">
    <property type="entry name" value="PROTEIN DISULFIDE ISOMERASE"/>
    <property type="match status" value="1"/>
</dbReference>
<dbReference type="InterPro" id="IPR036249">
    <property type="entry name" value="Thioredoxin-like_sf"/>
</dbReference>
<dbReference type="GO" id="GO:0003756">
    <property type="term" value="F:protein disulfide isomerase activity"/>
    <property type="evidence" value="ECO:0007669"/>
    <property type="project" value="TreeGrafter"/>
</dbReference>
<dbReference type="Gene3D" id="3.40.30.10">
    <property type="entry name" value="Glutaredoxin"/>
    <property type="match status" value="2"/>
</dbReference>
<feature type="domain" description="Thioredoxin" evidence="3">
    <location>
        <begin position="31"/>
        <end position="121"/>
    </location>
</feature>
<evidence type="ECO:0000313" key="4">
    <source>
        <dbReference type="EMBL" id="KAJ9160752.1"/>
    </source>
</evidence>
<keyword evidence="2" id="KW-0732">Signal</keyword>
<evidence type="ECO:0000256" key="2">
    <source>
        <dbReference type="SAM" id="SignalP"/>
    </source>
</evidence>
<dbReference type="SUPFAM" id="SSF52833">
    <property type="entry name" value="Thioredoxin-like"/>
    <property type="match status" value="2"/>
</dbReference>
<dbReference type="EMBL" id="JANBVN010000031">
    <property type="protein sequence ID" value="KAJ9160752.1"/>
    <property type="molecule type" value="Genomic_DNA"/>
</dbReference>
<dbReference type="Proteomes" id="UP001174691">
    <property type="component" value="Unassembled WGS sequence"/>
</dbReference>
<organism evidence="4 5">
    <name type="scientific">Coniochaeta hoffmannii</name>
    <dbReference type="NCBI Taxonomy" id="91930"/>
    <lineage>
        <taxon>Eukaryota</taxon>
        <taxon>Fungi</taxon>
        <taxon>Dikarya</taxon>
        <taxon>Ascomycota</taxon>
        <taxon>Pezizomycotina</taxon>
        <taxon>Sordariomycetes</taxon>
        <taxon>Sordariomycetidae</taxon>
        <taxon>Coniochaetales</taxon>
        <taxon>Coniochaetaceae</taxon>
        <taxon>Coniochaeta</taxon>
    </lineage>
</organism>
<evidence type="ECO:0000256" key="1">
    <source>
        <dbReference type="ARBA" id="ARBA00006347"/>
    </source>
</evidence>
<sequence length="359" mass="40385">MKLSTTSILTLGFVSRAIAWHHATSAMLREALRSQDGDYILVAFVLPDHQPSQALEREWLAIQETETDGRTVSIDCSAEPSVCKEHDVASFPAIRLYHDQGKRVDRYRGPRTAAHIRSFVARARRPALSIVTENNLTSFRAIDDVVFVFKMNPQEQVPEAHEQSLDVLFWSAFEAQAKRCRDRYSFGLMFRKGQKATATCYNNVNGAEMTLDDFDTGSINTLVKRCSAPLIPELTRGNEMEYGSKGKSFVHYFVGSPEERDEYVRDMMPLARKYQEFLQFTTIDVSEYPEMLPVYGQRSGLRGVLSVYHPSNGQVFPHPGTGKISAAVVEQFLLDIIDGKVKPWSGEVPPEGDGGHEEL</sequence>
<dbReference type="InterPro" id="IPR013766">
    <property type="entry name" value="Thioredoxin_domain"/>
</dbReference>
<dbReference type="AlphaFoldDB" id="A0AA38SFN0"/>
<dbReference type="GO" id="GO:0005783">
    <property type="term" value="C:endoplasmic reticulum"/>
    <property type="evidence" value="ECO:0007669"/>
    <property type="project" value="TreeGrafter"/>
</dbReference>
<dbReference type="GO" id="GO:0034976">
    <property type="term" value="P:response to endoplasmic reticulum stress"/>
    <property type="evidence" value="ECO:0007669"/>
    <property type="project" value="TreeGrafter"/>
</dbReference>
<name>A0AA38SFN0_9PEZI</name>
<feature type="chain" id="PRO_5041336542" description="Thioredoxin domain-containing protein" evidence="2">
    <location>
        <begin position="20"/>
        <end position="359"/>
    </location>
</feature>
<keyword evidence="5" id="KW-1185">Reference proteome</keyword>
<comment type="similarity">
    <text evidence="1">Belongs to the protein disulfide isomerase family.</text>
</comment>
<comment type="caution">
    <text evidence="4">The sequence shown here is derived from an EMBL/GenBank/DDBJ whole genome shotgun (WGS) entry which is preliminary data.</text>
</comment>
<dbReference type="Pfam" id="PF13848">
    <property type="entry name" value="Thioredoxin_6"/>
    <property type="match status" value="1"/>
</dbReference>